<reference evidence="2" key="1">
    <citation type="journal article" date="2019" name="Int. J. Syst. Evol. Microbiol.">
        <title>The Global Catalogue of Microorganisms (GCM) 10K type strain sequencing project: providing services to taxonomists for standard genome sequencing and annotation.</title>
        <authorList>
            <consortium name="The Broad Institute Genomics Platform"/>
            <consortium name="The Broad Institute Genome Sequencing Center for Infectious Disease"/>
            <person name="Wu L."/>
            <person name="Ma J."/>
        </authorList>
    </citation>
    <scope>NUCLEOTIDE SEQUENCE [LARGE SCALE GENOMIC DNA]</scope>
    <source>
        <strain evidence="2">CGMCC 4.7248</strain>
    </source>
</reference>
<name>A0ABW0V2C9_9ACTN</name>
<sequence>MIHVDEYGSRRGLLRGLPVLPAVGLVGLKVTSTDFLGRPLAEPPANTVTPACRLCSYLGPSFRVGTPLPDVLAPIGVHVGEQHPDAGDIESYPKMLYGYVPGMTDAVLLRVNARRAENPYGDGARCEPGCECGQ</sequence>
<dbReference type="EMBL" id="JBHSNY010000023">
    <property type="protein sequence ID" value="MFC5639485.1"/>
    <property type="molecule type" value="Genomic_DNA"/>
</dbReference>
<comment type="caution">
    <text evidence="1">The sequence shown here is derived from an EMBL/GenBank/DDBJ whole genome shotgun (WGS) entry which is preliminary data.</text>
</comment>
<dbReference type="RefSeq" id="WP_381031523.1">
    <property type="nucleotide sequence ID" value="NZ_JBHSNY010000023.1"/>
</dbReference>
<evidence type="ECO:0000313" key="1">
    <source>
        <dbReference type="EMBL" id="MFC5639485.1"/>
    </source>
</evidence>
<proteinExistence type="predicted"/>
<gene>
    <name evidence="1" type="ORF">ACFPZJ_38360</name>
</gene>
<organism evidence="1 2">
    <name type="scientific">Streptomyces bullii</name>
    <dbReference type="NCBI Taxonomy" id="349910"/>
    <lineage>
        <taxon>Bacteria</taxon>
        <taxon>Bacillati</taxon>
        <taxon>Actinomycetota</taxon>
        <taxon>Actinomycetes</taxon>
        <taxon>Kitasatosporales</taxon>
        <taxon>Streptomycetaceae</taxon>
        <taxon>Streptomyces</taxon>
    </lineage>
</organism>
<accession>A0ABW0V2C9</accession>
<protein>
    <submittedName>
        <fullName evidence="1">Uncharacterized protein</fullName>
    </submittedName>
</protein>
<evidence type="ECO:0000313" key="2">
    <source>
        <dbReference type="Proteomes" id="UP001596154"/>
    </source>
</evidence>
<keyword evidence="2" id="KW-1185">Reference proteome</keyword>
<dbReference type="Proteomes" id="UP001596154">
    <property type="component" value="Unassembled WGS sequence"/>
</dbReference>